<evidence type="ECO:0008006" key="5">
    <source>
        <dbReference type="Google" id="ProtNLM"/>
    </source>
</evidence>
<evidence type="ECO:0000313" key="3">
    <source>
        <dbReference type="EMBL" id="CAF3507711.1"/>
    </source>
</evidence>
<dbReference type="Proteomes" id="UP000663860">
    <property type="component" value="Unassembled WGS sequence"/>
</dbReference>
<keyword evidence="1" id="KW-0812">Transmembrane</keyword>
<feature type="transmembrane region" description="Helical" evidence="1">
    <location>
        <begin position="117"/>
        <end position="141"/>
    </location>
</feature>
<dbReference type="EMBL" id="CAJNOE010000175">
    <property type="protein sequence ID" value="CAF1013144.1"/>
    <property type="molecule type" value="Genomic_DNA"/>
</dbReference>
<proteinExistence type="predicted"/>
<protein>
    <recommendedName>
        <fullName evidence="5">DUF1761 domain-containing protein</fullName>
    </recommendedName>
</protein>
<evidence type="ECO:0000256" key="1">
    <source>
        <dbReference type="SAM" id="Phobius"/>
    </source>
</evidence>
<feature type="transmembrane region" description="Helical" evidence="1">
    <location>
        <begin position="6"/>
        <end position="36"/>
    </location>
</feature>
<gene>
    <name evidence="2" type="ORF">IZO911_LOCUS18295</name>
    <name evidence="3" type="ORF">KXQ929_LOCUS428</name>
</gene>
<accession>A0A814HS24</accession>
<dbReference type="EMBL" id="CAJOBB010000009">
    <property type="protein sequence ID" value="CAF3507711.1"/>
    <property type="molecule type" value="Genomic_DNA"/>
</dbReference>
<evidence type="ECO:0000313" key="4">
    <source>
        <dbReference type="Proteomes" id="UP000663860"/>
    </source>
</evidence>
<dbReference type="InterPro" id="IPR013879">
    <property type="entry name" value="DUF1761"/>
</dbReference>
<evidence type="ECO:0000313" key="2">
    <source>
        <dbReference type="EMBL" id="CAF1013144.1"/>
    </source>
</evidence>
<keyword evidence="1" id="KW-0472">Membrane</keyword>
<dbReference type="AlphaFoldDB" id="A0A814HS24"/>
<comment type="caution">
    <text evidence="2">The sequence shown here is derived from an EMBL/GenBank/DDBJ whole genome shotgun (WGS) entry which is preliminary data.</text>
</comment>
<feature type="transmembrane region" description="Helical" evidence="1">
    <location>
        <begin position="88"/>
        <end position="105"/>
    </location>
</feature>
<reference evidence="2" key="1">
    <citation type="submission" date="2021-02" db="EMBL/GenBank/DDBJ databases">
        <authorList>
            <person name="Nowell W R."/>
        </authorList>
    </citation>
    <scope>NUCLEOTIDE SEQUENCE</scope>
</reference>
<name>A0A814HS24_9BILA</name>
<organism evidence="2 4">
    <name type="scientific">Adineta steineri</name>
    <dbReference type="NCBI Taxonomy" id="433720"/>
    <lineage>
        <taxon>Eukaryota</taxon>
        <taxon>Metazoa</taxon>
        <taxon>Spiralia</taxon>
        <taxon>Gnathifera</taxon>
        <taxon>Rotifera</taxon>
        <taxon>Eurotatoria</taxon>
        <taxon>Bdelloidea</taxon>
        <taxon>Adinetida</taxon>
        <taxon>Adinetidae</taxon>
        <taxon>Adineta</taxon>
    </lineage>
</organism>
<sequence length="142" mass="15977">MVTINYYAVATCTLINMILGGVWYSPLLFGTTWVKLMGLDFKKMQTDPIIQKNAQKGYILSSICHLIMVIIMAHFIEYMHASGSWFEGFKIGFTCWLGFTLTTMLPNHIFAKTNFSWLLAAINIAYPMVGLSLAGTILAAWH</sequence>
<keyword evidence="1" id="KW-1133">Transmembrane helix</keyword>
<dbReference type="Proteomes" id="UP000663868">
    <property type="component" value="Unassembled WGS sequence"/>
</dbReference>
<dbReference type="Pfam" id="PF08570">
    <property type="entry name" value="DUF1761"/>
    <property type="match status" value="1"/>
</dbReference>
<feature type="transmembrane region" description="Helical" evidence="1">
    <location>
        <begin position="57"/>
        <end position="76"/>
    </location>
</feature>